<dbReference type="Pfam" id="PF03368">
    <property type="entry name" value="Dicer_dimer"/>
    <property type="match status" value="1"/>
</dbReference>
<dbReference type="GO" id="GO:0004525">
    <property type="term" value="F:ribonuclease III activity"/>
    <property type="evidence" value="ECO:0007669"/>
    <property type="project" value="InterPro"/>
</dbReference>
<accession>A0A507C9S9</accession>
<feature type="domain" description="RNase III" evidence="8">
    <location>
        <begin position="1054"/>
        <end position="1192"/>
    </location>
</feature>
<keyword evidence="3" id="KW-0378">Hydrolase</keyword>
<keyword evidence="4" id="KW-0347">Helicase</keyword>
<dbReference type="Pfam" id="PF00636">
    <property type="entry name" value="Ribonuclease_3"/>
    <property type="match status" value="2"/>
</dbReference>
<evidence type="ECO:0000259" key="11">
    <source>
        <dbReference type="PROSITE" id="PS51327"/>
    </source>
</evidence>
<keyword evidence="2" id="KW-0547">Nucleotide-binding</keyword>
<dbReference type="EMBL" id="QEAN01000416">
    <property type="protein sequence ID" value="TPX37837.1"/>
    <property type="molecule type" value="Genomic_DNA"/>
</dbReference>
<evidence type="ECO:0000256" key="7">
    <source>
        <dbReference type="SAM" id="MobiDB-lite"/>
    </source>
</evidence>
<dbReference type="InterPro" id="IPR001650">
    <property type="entry name" value="Helicase_C-like"/>
</dbReference>
<dbReference type="GO" id="GO:0005737">
    <property type="term" value="C:cytoplasm"/>
    <property type="evidence" value="ECO:0007669"/>
    <property type="project" value="TreeGrafter"/>
</dbReference>
<dbReference type="PROSITE" id="PS00517">
    <property type="entry name" value="RNASE_3_1"/>
    <property type="match status" value="1"/>
</dbReference>
<evidence type="ECO:0000256" key="5">
    <source>
        <dbReference type="ARBA" id="ARBA00022840"/>
    </source>
</evidence>
<dbReference type="PROSITE" id="PS51327">
    <property type="entry name" value="DICER_DSRBF"/>
    <property type="match status" value="1"/>
</dbReference>
<evidence type="ECO:0000256" key="4">
    <source>
        <dbReference type="ARBA" id="ARBA00022806"/>
    </source>
</evidence>
<dbReference type="Gene3D" id="3.40.50.300">
    <property type="entry name" value="P-loop containing nucleotide triphosphate hydrolases"/>
    <property type="match status" value="2"/>
</dbReference>
<dbReference type="PROSITE" id="PS50142">
    <property type="entry name" value="RNASE_3_2"/>
    <property type="match status" value="2"/>
</dbReference>
<dbReference type="GO" id="GO:0004386">
    <property type="term" value="F:helicase activity"/>
    <property type="evidence" value="ECO:0007669"/>
    <property type="project" value="UniProtKB-KW"/>
</dbReference>
<dbReference type="SUPFAM" id="SSF69065">
    <property type="entry name" value="RNase III domain-like"/>
    <property type="match status" value="2"/>
</dbReference>
<dbReference type="PANTHER" id="PTHR14950:SF37">
    <property type="entry name" value="ENDORIBONUCLEASE DICER"/>
    <property type="match status" value="1"/>
</dbReference>
<dbReference type="PROSITE" id="PS51194">
    <property type="entry name" value="HELICASE_CTER"/>
    <property type="match status" value="1"/>
</dbReference>
<dbReference type="InterPro" id="IPR036389">
    <property type="entry name" value="RNase_III_sf"/>
</dbReference>
<dbReference type="GO" id="GO:0003723">
    <property type="term" value="F:RNA binding"/>
    <property type="evidence" value="ECO:0007669"/>
    <property type="project" value="UniProtKB-UniRule"/>
</dbReference>
<dbReference type="STRING" id="286115.A0A507C9S9"/>
<feature type="domain" description="Helicase C-terminal" evidence="10">
    <location>
        <begin position="402"/>
        <end position="570"/>
    </location>
</feature>
<dbReference type="InterPro" id="IPR005034">
    <property type="entry name" value="Dicer_dimerisation"/>
</dbReference>
<dbReference type="Pfam" id="PF00271">
    <property type="entry name" value="Helicase_C"/>
    <property type="match status" value="1"/>
</dbReference>
<feature type="domain" description="RNase III" evidence="8">
    <location>
        <begin position="1245"/>
        <end position="1401"/>
    </location>
</feature>
<evidence type="ECO:0000259" key="10">
    <source>
        <dbReference type="PROSITE" id="PS51194"/>
    </source>
</evidence>
<sequence>MATANRHAPKPLPPFLISALPNREAFGVKAKASGAYFGVDAGDDEKLHRPLEDPRSYQLQLFKEAQEQNIIAILDTGTGKTLIASMLIKHYVGMQMDAERANDKTERRIAFFLVPTVPLAWQQHRQLSVMLDRVGVVVGDMGKARDKSSWDALLKSHNVIVCTPAIFRNALEAGFLSLLQVLIIVFDEAHHAIGNADYAVIMEKYYPRLSDKYAYKPRVLGLTASPVTGDNDDPIIAIQALERILKSLARTVIWNDHKQYANLGKPAELDRLSYDAAPSQLPQTELISTLKSLLEQPPPDLNIPENIRHRLRTKDLDELEFEILRNLGTYACDRAVELLLQRYHRKLMTKASFQSMNLEDLLAIDETEELEIEEEQRKTSLLGMIGHLFPGRILPPKSLSHKVERLFTFLESYKSHTVFKGIIFVQRRVVADLLADLIHKDERLHFCRVAVLKGHGGRSETTDKESMISQVKTVEDFRVNKLNLLVATAVAEEGLDIPECNLVVRFDPRNMKLGSLIQSRGRARSANARFVVMIERHHGQDGSILMRLWGQEQLFRAHLAEVSRATDPKARYKELLEEEVNQNEVAQFAHEPYRVESTGATLQLTSCMSLLNRFCQGVSRRDGYDWKAFWSYETLKDGQFMATLTLPGTVPKDLRLHKGGPAHRVMIAQQLAAFNAIKALHREEYFDNYLQPICSEDYIKHSRQDEDKARLQDDLNTLRGRRRKRIYTKCVPEAMTTPWTDVATETLDTTKIGVDNNERGPSRNFSDKDGCKPMSNMRRQAWLCVPYTMRGTQDEMYPVGVFSRRKPTNGIQFSLWPAHCEVRMKMISEADPVLLTEDKWNAVVKFHCYLMTSFLKDEVERKFDSSYYCVPLNWDINRPVIDWQRLFEIANHNPKDHRHLLYSGDIVGRIVQDKSYYDRQHAVVAFRPDLKPADAMPPEYDSRSKSAMQKYTSSGRFKKRPINPDQPILVGHIMQAQRRLNMLHEKIVEGVKEARQYQHTPLLPDFCSVYPLTVEEFDNTERVPSILYYFEMFAVAYDLKSRLGLPAPVGSILQALTTPSTGLPHSYERLETLGDSFLKMAINLHLYARLPLRDEGHMSMQTNFLVSNYQLFKSANRKGVPDAINATTLSRTTWRPFGSGVGRWEEREKGRQERGIQLPIEVNPPPGTHVLSDKQVADVMESLLGAAVISGDAQTHGVEDGAKTLKAVYSDASESDWRKYYDLIKKRTPGRDGSWKYLPGLLTLVDAVEELLGYKFNQPGWLLEALTHSTAADEFFNSYQRLEFLGDAVLGYLAVRHFYYTFPEADPHQLSDLKDAAVCNAFLANIAVSAGMHKWMRHMSAPLMHGFHMYLNDLAAERYHVEESMKSEDDDSRRYWEDLEPPKAVSDLVEAVLGAVFVDSELSTMAVWKVLEKIWIPWVDRYIKPTTVKRVAVRVLAEELRSRGCVEHKVKAYLEGPRAFISKVTIHGKVFAEARGDLRKKATLEASELALKMIREDPKCLDGWCDCQPEALEQAIYAQGARQDWDVGRTSGTPALSSKGLAAMDDGSKDSSSNSAVDKAGVSAGPFDLDSDIDDEDWEDCSRSLPGLGGNGSNGVGKVGDEIAKVVQAVNSRTGDDGFREYDHEYTVLGQFEDDGGFRIENAEPM</sequence>
<dbReference type="InterPro" id="IPR014001">
    <property type="entry name" value="Helicase_ATP-bd"/>
</dbReference>
<dbReference type="Pfam" id="PF00270">
    <property type="entry name" value="DEAD"/>
    <property type="match status" value="1"/>
</dbReference>
<dbReference type="VEuPathDB" id="FungiDB:SeMB42_g06854"/>
<dbReference type="PROSITE" id="PS51192">
    <property type="entry name" value="HELICASE_ATP_BIND_1"/>
    <property type="match status" value="1"/>
</dbReference>
<dbReference type="SMART" id="SM00487">
    <property type="entry name" value="DEXDc"/>
    <property type="match status" value="1"/>
</dbReference>
<evidence type="ECO:0000313" key="12">
    <source>
        <dbReference type="EMBL" id="TPX37837.1"/>
    </source>
</evidence>
<dbReference type="GO" id="GO:0030422">
    <property type="term" value="P:siRNA processing"/>
    <property type="evidence" value="ECO:0007669"/>
    <property type="project" value="TreeGrafter"/>
</dbReference>
<protein>
    <recommendedName>
        <fullName evidence="14">Dicer-like protein 1</fullName>
    </recommendedName>
</protein>
<dbReference type="SMART" id="SM00490">
    <property type="entry name" value="HELICc"/>
    <property type="match status" value="1"/>
</dbReference>
<evidence type="ECO:0000256" key="6">
    <source>
        <dbReference type="PROSITE-ProRule" id="PRU00657"/>
    </source>
</evidence>
<dbReference type="Gene3D" id="3.30.160.380">
    <property type="entry name" value="Dicer dimerisation domain"/>
    <property type="match status" value="1"/>
</dbReference>
<evidence type="ECO:0000256" key="2">
    <source>
        <dbReference type="ARBA" id="ARBA00022741"/>
    </source>
</evidence>
<feature type="domain" description="Helicase ATP-binding" evidence="9">
    <location>
        <begin position="61"/>
        <end position="244"/>
    </location>
</feature>
<feature type="domain" description="Dicer dsRNA-binding fold" evidence="11">
    <location>
        <begin position="607"/>
        <end position="700"/>
    </location>
</feature>
<evidence type="ECO:0000256" key="1">
    <source>
        <dbReference type="ARBA" id="ARBA00022737"/>
    </source>
</evidence>
<dbReference type="GO" id="GO:0005524">
    <property type="term" value="F:ATP binding"/>
    <property type="evidence" value="ECO:0007669"/>
    <property type="project" value="UniProtKB-KW"/>
</dbReference>
<keyword evidence="5" id="KW-0067">ATP-binding</keyword>
<reference evidence="12 13" key="1">
    <citation type="journal article" date="2019" name="Sci. Rep.">
        <title>Comparative genomics of chytrid fungi reveal insights into the obligate biotrophic and pathogenic lifestyle of Synchytrium endobioticum.</title>
        <authorList>
            <person name="van de Vossenberg B.T.L.H."/>
            <person name="Warris S."/>
            <person name="Nguyen H.D.T."/>
            <person name="van Gent-Pelzer M.P.E."/>
            <person name="Joly D.L."/>
            <person name="van de Geest H.C."/>
            <person name="Bonants P.J.M."/>
            <person name="Smith D.S."/>
            <person name="Levesque C.A."/>
            <person name="van der Lee T.A.J."/>
        </authorList>
    </citation>
    <scope>NUCLEOTIDE SEQUENCE [LARGE SCALE GENOMIC DNA]</scope>
    <source>
        <strain evidence="12 13">MB42</strain>
    </source>
</reference>
<dbReference type="InterPro" id="IPR027417">
    <property type="entry name" value="P-loop_NTPase"/>
</dbReference>
<evidence type="ECO:0000259" key="8">
    <source>
        <dbReference type="PROSITE" id="PS50142"/>
    </source>
</evidence>
<gene>
    <name evidence="12" type="ORF">SeMB42_g06854</name>
</gene>
<dbReference type="InterPro" id="IPR000999">
    <property type="entry name" value="RNase_III_dom"/>
</dbReference>
<proteinExistence type="inferred from homology"/>
<evidence type="ECO:0000256" key="3">
    <source>
        <dbReference type="ARBA" id="ARBA00022801"/>
    </source>
</evidence>
<organism evidence="12 13">
    <name type="scientific">Synchytrium endobioticum</name>
    <dbReference type="NCBI Taxonomy" id="286115"/>
    <lineage>
        <taxon>Eukaryota</taxon>
        <taxon>Fungi</taxon>
        <taxon>Fungi incertae sedis</taxon>
        <taxon>Chytridiomycota</taxon>
        <taxon>Chytridiomycota incertae sedis</taxon>
        <taxon>Chytridiomycetes</taxon>
        <taxon>Synchytriales</taxon>
        <taxon>Synchytriaceae</taxon>
        <taxon>Synchytrium</taxon>
    </lineage>
</organism>
<comment type="similarity">
    <text evidence="6">Belongs to the helicase family. Dicer subfamily.</text>
</comment>
<evidence type="ECO:0000313" key="13">
    <source>
        <dbReference type="Proteomes" id="UP000317494"/>
    </source>
</evidence>
<dbReference type="InterPro" id="IPR038248">
    <property type="entry name" value="Dicer_dimer_sf"/>
</dbReference>
<name>A0A507C9S9_9FUNG</name>
<dbReference type="CDD" id="cd00593">
    <property type="entry name" value="RIBOc"/>
    <property type="match status" value="2"/>
</dbReference>
<feature type="region of interest" description="Disordered" evidence="7">
    <location>
        <begin position="1527"/>
        <end position="1570"/>
    </location>
</feature>
<evidence type="ECO:0008006" key="14">
    <source>
        <dbReference type="Google" id="ProtNLM"/>
    </source>
</evidence>
<dbReference type="SMART" id="SM00535">
    <property type="entry name" value="RIBOc"/>
    <property type="match status" value="2"/>
</dbReference>
<dbReference type="CDD" id="cd18034">
    <property type="entry name" value="DEXHc_dicer"/>
    <property type="match status" value="1"/>
</dbReference>
<keyword evidence="1" id="KW-0677">Repeat</keyword>
<dbReference type="InterPro" id="IPR011545">
    <property type="entry name" value="DEAD/DEAH_box_helicase_dom"/>
</dbReference>
<dbReference type="SUPFAM" id="SSF52540">
    <property type="entry name" value="P-loop containing nucleoside triphosphate hydrolases"/>
    <property type="match status" value="1"/>
</dbReference>
<dbReference type="PANTHER" id="PTHR14950">
    <property type="entry name" value="DICER-RELATED"/>
    <property type="match status" value="1"/>
</dbReference>
<dbReference type="Gene3D" id="1.10.1520.10">
    <property type="entry name" value="Ribonuclease III domain"/>
    <property type="match status" value="2"/>
</dbReference>
<comment type="caution">
    <text evidence="12">The sequence shown here is derived from an EMBL/GenBank/DDBJ whole genome shotgun (WGS) entry which is preliminary data.</text>
</comment>
<dbReference type="Proteomes" id="UP000317494">
    <property type="component" value="Unassembled WGS sequence"/>
</dbReference>
<dbReference type="GO" id="GO:0005634">
    <property type="term" value="C:nucleus"/>
    <property type="evidence" value="ECO:0007669"/>
    <property type="project" value="TreeGrafter"/>
</dbReference>
<keyword evidence="6" id="KW-0694">RNA-binding</keyword>
<evidence type="ECO:0000259" key="9">
    <source>
        <dbReference type="PROSITE" id="PS51192"/>
    </source>
</evidence>
<keyword evidence="13" id="KW-1185">Reference proteome</keyword>